<dbReference type="InterPro" id="IPR036286">
    <property type="entry name" value="LexA/Signal_pep-like_sf"/>
</dbReference>
<dbReference type="Gene3D" id="1.10.260.40">
    <property type="entry name" value="lambda repressor-like DNA-binding domains"/>
    <property type="match status" value="1"/>
</dbReference>
<dbReference type="Pfam" id="PF13443">
    <property type="entry name" value="HTH_26"/>
    <property type="match status" value="1"/>
</dbReference>
<dbReference type="STRING" id="1520.LF65_02236"/>
<dbReference type="PROSITE" id="PS50943">
    <property type="entry name" value="HTH_CROC1"/>
    <property type="match status" value="1"/>
</dbReference>
<reference evidence="3" key="1">
    <citation type="submission" date="2014-12" db="EMBL/GenBank/DDBJ databases">
        <title>Genome sequence of Clostridium beijerinckii strain 59B.</title>
        <authorList>
            <person name="Little G.T."/>
            <person name="Minton N.P."/>
        </authorList>
    </citation>
    <scope>NUCLEOTIDE SEQUENCE [LARGE SCALE GENOMIC DNA]</scope>
    <source>
        <strain evidence="3">59B</strain>
    </source>
</reference>
<dbReference type="CDD" id="cd00093">
    <property type="entry name" value="HTH_XRE"/>
    <property type="match status" value="1"/>
</dbReference>
<protein>
    <recommendedName>
        <fullName evidence="1">HTH cro/C1-type domain-containing protein</fullName>
    </recommendedName>
</protein>
<dbReference type="CDD" id="cd06529">
    <property type="entry name" value="S24_LexA-like"/>
    <property type="match status" value="1"/>
</dbReference>
<dbReference type="InterPro" id="IPR010982">
    <property type="entry name" value="Lambda_DNA-bd_dom_sf"/>
</dbReference>
<evidence type="ECO:0000259" key="1">
    <source>
        <dbReference type="PROSITE" id="PS50943"/>
    </source>
</evidence>
<evidence type="ECO:0000313" key="2">
    <source>
        <dbReference type="EMBL" id="AJG98822.1"/>
    </source>
</evidence>
<gene>
    <name evidence="2" type="ORF">LF65_02236</name>
</gene>
<name>A0A0B5QLH2_CLOBE</name>
<accession>A0A0B5QLH2</accession>
<dbReference type="SUPFAM" id="SSF51306">
    <property type="entry name" value="LexA/Signal peptidase"/>
    <property type="match status" value="1"/>
</dbReference>
<dbReference type="PANTHER" id="PTHR33516">
    <property type="entry name" value="LEXA REPRESSOR"/>
    <property type="match status" value="1"/>
</dbReference>
<dbReference type="InterPro" id="IPR050077">
    <property type="entry name" value="LexA_repressor"/>
</dbReference>
<dbReference type="InterPro" id="IPR039418">
    <property type="entry name" value="LexA-like"/>
</dbReference>
<dbReference type="EMBL" id="CP010086">
    <property type="protein sequence ID" value="AJG98822.1"/>
    <property type="molecule type" value="Genomic_DNA"/>
</dbReference>
<dbReference type="Proteomes" id="UP000031866">
    <property type="component" value="Chromosome"/>
</dbReference>
<evidence type="ECO:0000313" key="3">
    <source>
        <dbReference type="Proteomes" id="UP000031866"/>
    </source>
</evidence>
<proteinExistence type="predicted"/>
<dbReference type="KEGG" id="cbei:LF65_02236"/>
<dbReference type="InterPro" id="IPR001387">
    <property type="entry name" value="Cro/C1-type_HTH"/>
</dbReference>
<dbReference type="RefSeq" id="WP_052482786.1">
    <property type="nucleotide sequence ID" value="NZ_CP010086.2"/>
</dbReference>
<dbReference type="Pfam" id="PF00717">
    <property type="entry name" value="Peptidase_S24"/>
    <property type="match status" value="1"/>
</dbReference>
<dbReference type="InterPro" id="IPR015927">
    <property type="entry name" value="Peptidase_S24_S26A/B/C"/>
</dbReference>
<feature type="domain" description="HTH cro/C1-type" evidence="1">
    <location>
        <begin position="6"/>
        <end position="61"/>
    </location>
</feature>
<dbReference type="SMART" id="SM00530">
    <property type="entry name" value="HTH_XRE"/>
    <property type="match status" value="1"/>
</dbReference>
<dbReference type="GO" id="GO:0003677">
    <property type="term" value="F:DNA binding"/>
    <property type="evidence" value="ECO:0007669"/>
    <property type="project" value="InterPro"/>
</dbReference>
<dbReference type="OrthoDB" id="1649314at2"/>
<organism evidence="2 3">
    <name type="scientific">Clostridium beijerinckii</name>
    <name type="common">Clostridium MP</name>
    <dbReference type="NCBI Taxonomy" id="1520"/>
    <lineage>
        <taxon>Bacteria</taxon>
        <taxon>Bacillati</taxon>
        <taxon>Bacillota</taxon>
        <taxon>Clostridia</taxon>
        <taxon>Eubacteriales</taxon>
        <taxon>Clostridiaceae</taxon>
        <taxon>Clostridium</taxon>
    </lineage>
</organism>
<dbReference type="PANTHER" id="PTHR33516:SF2">
    <property type="entry name" value="LEXA REPRESSOR-RELATED"/>
    <property type="match status" value="1"/>
</dbReference>
<dbReference type="SUPFAM" id="SSF47413">
    <property type="entry name" value="lambda repressor-like DNA-binding domains"/>
    <property type="match status" value="1"/>
</dbReference>
<dbReference type="Gene3D" id="2.10.109.10">
    <property type="entry name" value="Umud Fragment, subunit A"/>
    <property type="match status" value="1"/>
</dbReference>
<sequence length="223" mass="24944">MLGDNIRKIRKDKKMSLNNLARVSGISAGYISDLENNKFTNPTIDKLNKIADILGVETSDFFKNDIDMWDATIADRVKEEVAVYESINEDKSNIINLPIVGSVRAGKPILAVDNIDGYMPTLKSFLNRDTDYFYLRVQGDSMNQEFGDGSLLLIEKTPCVENGAIGVVLIDGMEATVKKVIQNNNMITLIPMSTDPQYVPQMYDIVKDQIEIVGKVKQAIKIY</sequence>
<dbReference type="AlphaFoldDB" id="A0A0B5QLH2"/>